<evidence type="ECO:0000313" key="2">
    <source>
        <dbReference type="EMBL" id="BCO35503.1"/>
    </source>
</evidence>
<proteinExistence type="predicted"/>
<evidence type="ECO:0000313" key="3">
    <source>
        <dbReference type="Proteomes" id="UP000595446"/>
    </source>
</evidence>
<gene>
    <name evidence="2" type="ORF">MHEC_19360</name>
</gene>
<name>A0A7R7GSZ5_9MYCO</name>
<dbReference type="AlphaFoldDB" id="A0A7R7GSZ5"/>
<keyword evidence="3" id="KW-1185">Reference proteome</keyword>
<evidence type="ECO:0000256" key="1">
    <source>
        <dbReference type="SAM" id="MobiDB-lite"/>
    </source>
</evidence>
<accession>A0A7R7GSZ5</accession>
<dbReference type="EMBL" id="AP024237">
    <property type="protein sequence ID" value="BCO35503.1"/>
    <property type="molecule type" value="Genomic_DNA"/>
</dbReference>
<dbReference type="Proteomes" id="UP000595446">
    <property type="component" value="Chromosome"/>
</dbReference>
<feature type="region of interest" description="Disordered" evidence="1">
    <location>
        <begin position="78"/>
        <end position="97"/>
    </location>
</feature>
<reference evidence="2 3" key="1">
    <citation type="submission" date="2020-12" db="EMBL/GenBank/DDBJ databases">
        <title>Complete genome sequence of Mycobacterium heckeshornense JCM 15655T, closely related to a pathogenic non-tuberculous mycobacterial species Mycobacterium xenopi.</title>
        <authorList>
            <person name="Yoshida M."/>
            <person name="Fukano H."/>
            <person name="Asakura T."/>
            <person name="Suzuki M."/>
            <person name="Hoshino Y."/>
        </authorList>
    </citation>
    <scope>NUCLEOTIDE SEQUENCE [LARGE SCALE GENOMIC DNA]</scope>
    <source>
        <strain evidence="2 3">JCM 15655</strain>
    </source>
</reference>
<protein>
    <submittedName>
        <fullName evidence="2">Uncharacterized protein</fullName>
    </submittedName>
</protein>
<sequence length="97" mass="10754">MPQRYSVLSATEKGDHKAALIALRRRISWQLSQTRDARAVAALVKTLLEVLERLRQIEGGSAASAPSVLAEVRRRRLERQRRASVRPVEGGPSDPVS</sequence>
<dbReference type="RefSeq" id="WP_142358692.1">
    <property type="nucleotide sequence ID" value="NZ_AP024237.1"/>
</dbReference>
<organism evidence="2 3">
    <name type="scientific">Mycobacterium heckeshornense</name>
    <dbReference type="NCBI Taxonomy" id="110505"/>
    <lineage>
        <taxon>Bacteria</taxon>
        <taxon>Bacillati</taxon>
        <taxon>Actinomycetota</taxon>
        <taxon>Actinomycetes</taxon>
        <taxon>Mycobacteriales</taxon>
        <taxon>Mycobacteriaceae</taxon>
        <taxon>Mycobacterium</taxon>
    </lineage>
</organism>